<name>A0A1U9KQU6_9PROT</name>
<dbReference type="InterPro" id="IPR038695">
    <property type="entry name" value="Saro_0823-like_sf"/>
</dbReference>
<dbReference type="Proteomes" id="UP000188604">
    <property type="component" value="Chromosome"/>
</dbReference>
<dbReference type="InterPro" id="IPR003795">
    <property type="entry name" value="DUF192"/>
</dbReference>
<accession>A0A1U9KQU6</accession>
<dbReference type="STRING" id="320497.A0U93_09320"/>
<dbReference type="AlphaFoldDB" id="A0A1U9KQU6"/>
<evidence type="ECO:0000313" key="2">
    <source>
        <dbReference type="Proteomes" id="UP000188604"/>
    </source>
</evidence>
<reference evidence="1 2" key="1">
    <citation type="submission" date="2016-03" db="EMBL/GenBank/DDBJ databases">
        <title>Acetic acid bacteria sequencing.</title>
        <authorList>
            <person name="Brandt J."/>
            <person name="Jakob F."/>
            <person name="Vogel R.F."/>
        </authorList>
    </citation>
    <scope>NUCLEOTIDE SEQUENCE [LARGE SCALE GENOMIC DNA]</scope>
    <source>
        <strain evidence="1 2">NBRC 101099</strain>
    </source>
</reference>
<proteinExistence type="predicted"/>
<protein>
    <submittedName>
        <fullName evidence="1">Uncharacterized protein</fullName>
    </submittedName>
</protein>
<dbReference type="Pfam" id="PF02643">
    <property type="entry name" value="DUF192"/>
    <property type="match status" value="1"/>
</dbReference>
<dbReference type="PANTHER" id="PTHR37953">
    <property type="entry name" value="UPF0127 PROTEIN MJ1496"/>
    <property type="match status" value="1"/>
</dbReference>
<gene>
    <name evidence="1" type="ORF">A0U93_09320</name>
</gene>
<dbReference type="OrthoDB" id="9808290at2"/>
<keyword evidence="2" id="KW-1185">Reference proteome</keyword>
<dbReference type="KEGG" id="nch:A0U93_09320"/>
<organism evidence="1 2">
    <name type="scientific">Neoasaia chiangmaiensis</name>
    <dbReference type="NCBI Taxonomy" id="320497"/>
    <lineage>
        <taxon>Bacteria</taxon>
        <taxon>Pseudomonadati</taxon>
        <taxon>Pseudomonadota</taxon>
        <taxon>Alphaproteobacteria</taxon>
        <taxon>Acetobacterales</taxon>
        <taxon>Acetobacteraceae</taxon>
        <taxon>Neoasaia</taxon>
    </lineage>
</organism>
<dbReference type="PANTHER" id="PTHR37953:SF1">
    <property type="entry name" value="UPF0127 PROTEIN MJ1496"/>
    <property type="match status" value="1"/>
</dbReference>
<dbReference type="Gene3D" id="2.60.120.1140">
    <property type="entry name" value="Protein of unknown function DUF192"/>
    <property type="match status" value="1"/>
</dbReference>
<dbReference type="EMBL" id="CP014691">
    <property type="protein sequence ID" value="AQS88110.1"/>
    <property type="molecule type" value="Genomic_DNA"/>
</dbReference>
<sequence length="167" mass="17924">MNLMNMGRLLSLAGVLAMPTYARAADAVPAAPTQAQAELPRVPLTITSRDGKAHVFSVEQARTAREQEVGEMFRKVLPEDRGMLFLWPSPQSSDMWMRNTLVPLDIVFIDETNHIHAIAENAVPLSEAHISSQGAVAATLELAGGTTEKLGIEVGDTVASTALPHAK</sequence>
<evidence type="ECO:0000313" key="1">
    <source>
        <dbReference type="EMBL" id="AQS88110.1"/>
    </source>
</evidence>